<dbReference type="EMBL" id="FOHN01000008">
    <property type="protein sequence ID" value="SET10912.1"/>
    <property type="molecule type" value="Genomic_DNA"/>
</dbReference>
<name>A0A1I0BWZ8_9FIRM</name>
<dbReference type="AlphaFoldDB" id="A0A1I0BWZ8"/>
<keyword evidence="2" id="KW-1185">Reference proteome</keyword>
<organism evidence="1 2">
    <name type="scientific">[Clostridium] polysaccharolyticum</name>
    <dbReference type="NCBI Taxonomy" id="29364"/>
    <lineage>
        <taxon>Bacteria</taxon>
        <taxon>Bacillati</taxon>
        <taxon>Bacillota</taxon>
        <taxon>Clostridia</taxon>
        <taxon>Lachnospirales</taxon>
        <taxon>Lachnospiraceae</taxon>
    </lineage>
</organism>
<dbReference type="STRING" id="29364.SAMN04487772_108108"/>
<accession>A0A1I0BWZ8</accession>
<gene>
    <name evidence="1" type="ORF">SAMN04487772_108108</name>
</gene>
<reference evidence="1 2" key="1">
    <citation type="submission" date="2016-10" db="EMBL/GenBank/DDBJ databases">
        <authorList>
            <person name="de Groot N.N."/>
        </authorList>
    </citation>
    <scope>NUCLEOTIDE SEQUENCE [LARGE SCALE GENOMIC DNA]</scope>
    <source>
        <strain evidence="1 2">DSM 1801</strain>
    </source>
</reference>
<dbReference type="RefSeq" id="WP_092477585.1">
    <property type="nucleotide sequence ID" value="NZ_FOHN01000008.1"/>
</dbReference>
<dbReference type="Proteomes" id="UP000199800">
    <property type="component" value="Unassembled WGS sequence"/>
</dbReference>
<proteinExistence type="predicted"/>
<sequence>MKKYKIIVFALIGSIGFGSIRNVEAKNQNADLFEVIEKDQTLIDGILTISDSEFVSKHNILKERSKSKLQKCLKKGNVIALYHKQKKDCSMAEVLEFPIDVSDKSCLGENESYCTLYYLDENGVPTIHDIDIEQEKKAKKKNADDIVQGVERDVLKKNRNR</sequence>
<protein>
    <submittedName>
        <fullName evidence="1">Uncharacterized protein</fullName>
    </submittedName>
</protein>
<evidence type="ECO:0000313" key="1">
    <source>
        <dbReference type="EMBL" id="SET10912.1"/>
    </source>
</evidence>
<evidence type="ECO:0000313" key="2">
    <source>
        <dbReference type="Proteomes" id="UP000199800"/>
    </source>
</evidence>